<dbReference type="GO" id="GO:0005829">
    <property type="term" value="C:cytosol"/>
    <property type="evidence" value="ECO:0007669"/>
    <property type="project" value="UniProtKB-ARBA"/>
</dbReference>
<organism evidence="12 13">
    <name type="scientific">candidate division CPR2 bacterium GW2011_GWC2_39_10</name>
    <dbReference type="NCBI Taxonomy" id="1618345"/>
    <lineage>
        <taxon>Bacteria</taxon>
        <taxon>Bacteria division CPR2</taxon>
    </lineage>
</organism>
<comment type="subcellular location">
    <subcellularLocation>
        <location evidence="2 7">Cytoplasm</location>
    </subcellularLocation>
</comment>
<feature type="region of interest" description="Disordered" evidence="10">
    <location>
        <begin position="284"/>
        <end position="310"/>
    </location>
</feature>
<dbReference type="STRING" id="1618345.UT18_C0002G0044"/>
<feature type="compositionally biased region" description="Basic and acidic residues" evidence="10">
    <location>
        <begin position="284"/>
        <end position="306"/>
    </location>
</feature>
<proteinExistence type="inferred from homology"/>
<feature type="domain" description="Prokaryotic-type class I peptide chain release factors" evidence="11">
    <location>
        <begin position="226"/>
        <end position="242"/>
    </location>
</feature>
<evidence type="ECO:0000256" key="1">
    <source>
        <dbReference type="ARBA" id="ARBA00002986"/>
    </source>
</evidence>
<dbReference type="PANTHER" id="PTHR43804">
    <property type="entry name" value="LD18447P"/>
    <property type="match status" value="1"/>
</dbReference>
<evidence type="ECO:0000313" key="13">
    <source>
        <dbReference type="Proteomes" id="UP000034207"/>
    </source>
</evidence>
<comment type="caution">
    <text evidence="12">The sequence shown here is derived from an EMBL/GenBank/DDBJ whole genome shotgun (WGS) entry which is preliminary data.</text>
</comment>
<feature type="coiled-coil region" evidence="9">
    <location>
        <begin position="51"/>
        <end position="94"/>
    </location>
</feature>
<dbReference type="SUPFAM" id="SSF75620">
    <property type="entry name" value="Release factor"/>
    <property type="match status" value="1"/>
</dbReference>
<dbReference type="Gene3D" id="3.30.160.20">
    <property type="match status" value="1"/>
</dbReference>
<evidence type="ECO:0000313" key="12">
    <source>
        <dbReference type="EMBL" id="KKQ95267.1"/>
    </source>
</evidence>
<reference evidence="12 13" key="1">
    <citation type="journal article" date="2015" name="Nature">
        <title>rRNA introns, odd ribosomes, and small enigmatic genomes across a large radiation of phyla.</title>
        <authorList>
            <person name="Brown C.T."/>
            <person name="Hug L.A."/>
            <person name="Thomas B.C."/>
            <person name="Sharon I."/>
            <person name="Castelle C.J."/>
            <person name="Singh A."/>
            <person name="Wilkins M.J."/>
            <person name="Williams K.H."/>
            <person name="Banfield J.F."/>
        </authorList>
    </citation>
    <scope>NUCLEOTIDE SEQUENCE [LARGE SCALE GENOMIC DNA]</scope>
</reference>
<evidence type="ECO:0000256" key="6">
    <source>
        <dbReference type="ARBA" id="ARBA00022917"/>
    </source>
</evidence>
<feature type="modified residue" description="N5-methylglutamine" evidence="7">
    <location>
        <position position="233"/>
    </location>
</feature>
<comment type="function">
    <text evidence="1 7">Peptide chain release factor 1 directs the termination of translation in response to the peptide chain termination codons UAG and UAA.</text>
</comment>
<keyword evidence="5 7" id="KW-0963">Cytoplasm</keyword>
<evidence type="ECO:0000256" key="4">
    <source>
        <dbReference type="ARBA" id="ARBA00022481"/>
    </source>
</evidence>
<accession>A0A0G0LW46</accession>
<dbReference type="PATRIC" id="fig|1618345.3.peg.98"/>
<evidence type="ECO:0000256" key="5">
    <source>
        <dbReference type="ARBA" id="ARBA00022490"/>
    </source>
</evidence>
<dbReference type="FunFam" id="3.30.70.1660:FF:000002">
    <property type="entry name" value="Peptide chain release factor 1"/>
    <property type="match status" value="1"/>
</dbReference>
<dbReference type="InterPro" id="IPR050057">
    <property type="entry name" value="Prokaryotic/Mito_RF"/>
</dbReference>
<dbReference type="FunFam" id="3.30.160.20:FF:000004">
    <property type="entry name" value="Peptide chain release factor 1"/>
    <property type="match status" value="1"/>
</dbReference>
<dbReference type="InterPro" id="IPR045853">
    <property type="entry name" value="Pep_chain_release_fac_I_sf"/>
</dbReference>
<keyword evidence="9" id="KW-0175">Coiled coil</keyword>
<evidence type="ECO:0000256" key="2">
    <source>
        <dbReference type="ARBA" id="ARBA00004496"/>
    </source>
</evidence>
<evidence type="ECO:0000259" key="11">
    <source>
        <dbReference type="PROSITE" id="PS00745"/>
    </source>
</evidence>
<dbReference type="HAMAP" id="MF_00093">
    <property type="entry name" value="Rel_fac_1"/>
    <property type="match status" value="1"/>
</dbReference>
<dbReference type="NCBIfam" id="TIGR00019">
    <property type="entry name" value="prfA"/>
    <property type="match status" value="1"/>
</dbReference>
<dbReference type="NCBIfam" id="NF001859">
    <property type="entry name" value="PRK00591.1"/>
    <property type="match status" value="1"/>
</dbReference>
<gene>
    <name evidence="7" type="primary">prfA</name>
    <name evidence="12" type="ORF">UT18_C0002G0044</name>
</gene>
<dbReference type="InterPro" id="IPR005139">
    <property type="entry name" value="PCRF"/>
</dbReference>
<evidence type="ECO:0000256" key="3">
    <source>
        <dbReference type="ARBA" id="ARBA00010835"/>
    </source>
</evidence>
<sequence>MEQKINQIKKEYNELTSKLADPDILSDIDEYQELAKRQSELKSLFDKFETLELLKKNIDSSKELIAEETDTELISMAEEEIREAEYRITEINKAIELELLPRDPDDGKPAIVEIRGGAGGEESALFAAELFRMYSKYAENKGWKIEIISINETEIGGLKESIFKIKGRDAFRYLKYESGVHRVQRVPKTESGGRIHTSTATVAVLPEASEVDIKIDPNEIKVDVYRAGGHGGQSVNTTDSAVRLTHIPTGLVVICQDERSQLKNRDKAMSVLRTRLVALREEEAAKKRGAERKSQIGSGDRSEKIRTYNFPQDRVTDHRINYTTHNLDNILAGDIDELTSALIEADQKAALESLSNQ</sequence>
<evidence type="ECO:0000256" key="8">
    <source>
        <dbReference type="NCBIfam" id="TIGR00019"/>
    </source>
</evidence>
<dbReference type="PROSITE" id="PS00745">
    <property type="entry name" value="RF_PROK_I"/>
    <property type="match status" value="1"/>
</dbReference>
<dbReference type="InterPro" id="IPR004373">
    <property type="entry name" value="RF-1"/>
</dbReference>
<keyword evidence="6 7" id="KW-0648">Protein biosynthesis</keyword>
<protein>
    <recommendedName>
        <fullName evidence="7 8">Peptide chain release factor 1</fullName>
        <shortName evidence="7">RF-1</shortName>
    </recommendedName>
</protein>
<dbReference type="Pfam" id="PF00472">
    <property type="entry name" value="RF-1"/>
    <property type="match status" value="1"/>
</dbReference>
<dbReference type="Proteomes" id="UP000034207">
    <property type="component" value="Unassembled WGS sequence"/>
</dbReference>
<dbReference type="Gene3D" id="3.30.70.1660">
    <property type="match status" value="2"/>
</dbReference>
<evidence type="ECO:0000256" key="7">
    <source>
        <dbReference type="HAMAP-Rule" id="MF_00093"/>
    </source>
</evidence>
<dbReference type="SMART" id="SM00937">
    <property type="entry name" value="PCRF"/>
    <property type="match status" value="1"/>
</dbReference>
<dbReference type="EMBL" id="LBVV01000002">
    <property type="protein sequence ID" value="KKQ95267.1"/>
    <property type="molecule type" value="Genomic_DNA"/>
</dbReference>
<comment type="PTM">
    <text evidence="7">Methylated by PrmC. Methylation increases the termination efficiency of RF1.</text>
</comment>
<name>A0A0G0LW46_UNCC2</name>
<evidence type="ECO:0000256" key="9">
    <source>
        <dbReference type="SAM" id="Coils"/>
    </source>
</evidence>
<dbReference type="PANTHER" id="PTHR43804:SF7">
    <property type="entry name" value="LD18447P"/>
    <property type="match status" value="1"/>
</dbReference>
<dbReference type="FunFam" id="3.30.70.1660:FF:000004">
    <property type="entry name" value="Peptide chain release factor 1"/>
    <property type="match status" value="1"/>
</dbReference>
<dbReference type="Pfam" id="PF03462">
    <property type="entry name" value="PCRF"/>
    <property type="match status" value="1"/>
</dbReference>
<dbReference type="GO" id="GO:0016149">
    <property type="term" value="F:translation release factor activity, codon specific"/>
    <property type="evidence" value="ECO:0007669"/>
    <property type="project" value="UniProtKB-UniRule"/>
</dbReference>
<dbReference type="Gene3D" id="6.10.140.1950">
    <property type="match status" value="1"/>
</dbReference>
<evidence type="ECO:0000256" key="10">
    <source>
        <dbReference type="SAM" id="MobiDB-lite"/>
    </source>
</evidence>
<keyword evidence="4 7" id="KW-0488">Methylation</keyword>
<dbReference type="InterPro" id="IPR000352">
    <property type="entry name" value="Pep_chain_release_fac_I"/>
</dbReference>
<comment type="similarity">
    <text evidence="3 7">Belongs to the prokaryotic/mitochondrial release factor family.</text>
</comment>
<dbReference type="AlphaFoldDB" id="A0A0G0LW46"/>